<feature type="transmembrane region" description="Helical" evidence="8">
    <location>
        <begin position="9"/>
        <end position="35"/>
    </location>
</feature>
<accession>A0A9E7V803</accession>
<dbReference type="GO" id="GO:0003954">
    <property type="term" value="F:NADH dehydrogenase activity"/>
    <property type="evidence" value="ECO:0007669"/>
    <property type="project" value="TreeGrafter"/>
</dbReference>
<dbReference type="Pfam" id="PF00361">
    <property type="entry name" value="Proton_antipo_M"/>
    <property type="match status" value="1"/>
</dbReference>
<evidence type="ECO:0000256" key="7">
    <source>
        <dbReference type="ARBA" id="ARBA00049551"/>
    </source>
</evidence>
<feature type="transmembrane region" description="Helical" evidence="8">
    <location>
        <begin position="287"/>
        <end position="307"/>
    </location>
</feature>
<evidence type="ECO:0000256" key="2">
    <source>
        <dbReference type="ARBA" id="ARBA00012944"/>
    </source>
</evidence>
<feature type="transmembrane region" description="Helical" evidence="8">
    <location>
        <begin position="164"/>
        <end position="184"/>
    </location>
</feature>
<dbReference type="EC" id="7.1.1.2" evidence="2"/>
<evidence type="ECO:0000256" key="8">
    <source>
        <dbReference type="SAM" id="Phobius"/>
    </source>
</evidence>
<keyword evidence="3 8" id="KW-0812">Transmembrane</keyword>
<sequence>MLYIKFLGWFYFSFSIFLLFCFSFLNFPLVLIINLGNLLSLDYFHFWFFLDYYSLIYLFVLSCIVGSVHFFSLSYMNEELNLIRFILTLNIFVFFMMVLIVSPNFISFLLGWDGLGFSSFILVSWYGCSVSRGSSIKTFLTNRLGDAFLLVTLCFLLSQGHFNFLYFDKVFFFSIFFLLLVAFTKSAHFPFSSWLPDAMAAPTPVSALVHSSTLVTAGLYFMFRFSYTYTPDFLFFIHNFGLWTLFIGSLGACLDYNSKKIVAYSTISQLGFMSFILGYGFSDFCFFYIMVHAIFKALLFISVGDLIGSFNHYQDVRQLSGIGFFRPFSCFNLFFSLFSLCGFPFLAGFFIKELIVNIVSFFYVNYISCFCFFFSLILTAFYSFRLFYILCFSNNISLKFGLNFNSSVYSSFVLYYCILFLGYWLSFYSPIWLNLGSSVDLVFFIFICGLLSILFYQSWYKYLVYLPFFGYISNMFYLNCLTFSLSVFYSIGNFFYSLLDKGILVFSFINYFDNLFFLSWNWIINNFFFLNWLYMLGLSFVFFSVLLVFI</sequence>
<geneLocation type="mitochondrion" evidence="10"/>
<dbReference type="CTD" id="4540"/>
<comment type="subcellular location">
    <subcellularLocation>
        <location evidence="1">Membrane</location>
        <topology evidence="1">Multi-pass membrane protein</topology>
    </subcellularLocation>
</comment>
<dbReference type="GO" id="GO:0042773">
    <property type="term" value="P:ATP synthesis coupled electron transport"/>
    <property type="evidence" value="ECO:0007669"/>
    <property type="project" value="InterPro"/>
</dbReference>
<proteinExistence type="predicted"/>
<feature type="transmembrane region" description="Helical" evidence="8">
    <location>
        <begin position="400"/>
        <end position="425"/>
    </location>
</feature>
<dbReference type="GO" id="GO:0008137">
    <property type="term" value="F:NADH dehydrogenase (ubiquinone) activity"/>
    <property type="evidence" value="ECO:0007669"/>
    <property type="project" value="UniProtKB-EC"/>
</dbReference>
<feature type="transmembrane region" description="Helical" evidence="8">
    <location>
        <begin position="82"/>
        <end position="102"/>
    </location>
</feature>
<evidence type="ECO:0000256" key="1">
    <source>
        <dbReference type="ARBA" id="ARBA00004141"/>
    </source>
</evidence>
<keyword evidence="4 8" id="KW-1133">Transmembrane helix</keyword>
<evidence type="ECO:0000313" key="10">
    <source>
        <dbReference type="EMBL" id="UZA66411.1"/>
    </source>
</evidence>
<feature type="transmembrane region" description="Helical" evidence="8">
    <location>
        <begin position="363"/>
        <end position="388"/>
    </location>
</feature>
<feature type="transmembrane region" description="Helical" evidence="8">
    <location>
        <begin position="205"/>
        <end position="227"/>
    </location>
</feature>
<gene>
    <name evidence="10" type="primary">ND5</name>
</gene>
<feature type="transmembrane region" description="Helical" evidence="8">
    <location>
        <begin position="55"/>
        <end position="75"/>
    </location>
</feature>
<reference evidence="10" key="1">
    <citation type="journal article" date="2022" name="Zookeys">
        <title>The complete mitogenome of the potentially invasive flatworm Australopacifica atrata (Platyhelminthes, Geoplanidae) displays unusual features common to other Rhynchodeminae.</title>
        <authorList>
            <person name="Gastineau R."/>
            <person name="Winsor L."/>
            <person name="Justine J.-L."/>
        </authorList>
    </citation>
    <scope>NUCLEOTIDE SEQUENCE</scope>
</reference>
<dbReference type="GeneID" id="76807533"/>
<evidence type="ECO:0000256" key="5">
    <source>
        <dbReference type="ARBA" id="ARBA00023136"/>
    </source>
</evidence>
<dbReference type="PANTHER" id="PTHR42829">
    <property type="entry name" value="NADH-UBIQUINONE OXIDOREDUCTASE CHAIN 5"/>
    <property type="match status" value="1"/>
</dbReference>
<dbReference type="EMBL" id="OM456243">
    <property type="protein sequence ID" value="UZA66411.1"/>
    <property type="molecule type" value="Genomic_DNA"/>
</dbReference>
<feature type="transmembrane region" description="Helical" evidence="8">
    <location>
        <begin position="431"/>
        <end position="456"/>
    </location>
</feature>
<protein>
    <recommendedName>
        <fullName evidence="2">NADH:ubiquinone reductase (H(+)-translocating)</fullName>
        <ecNumber evidence="2">7.1.1.2</ecNumber>
    </recommendedName>
    <alternativeName>
        <fullName evidence="6">NADH dehydrogenase subunit 5</fullName>
    </alternativeName>
</protein>
<evidence type="ECO:0000256" key="6">
    <source>
        <dbReference type="ARBA" id="ARBA00031027"/>
    </source>
</evidence>
<dbReference type="GO" id="GO:0015990">
    <property type="term" value="P:electron transport coupled proton transport"/>
    <property type="evidence" value="ECO:0007669"/>
    <property type="project" value="TreeGrafter"/>
</dbReference>
<evidence type="ECO:0000256" key="3">
    <source>
        <dbReference type="ARBA" id="ARBA00022692"/>
    </source>
</evidence>
<dbReference type="PRINTS" id="PR01434">
    <property type="entry name" value="NADHDHGNASE5"/>
</dbReference>
<feature type="transmembrane region" description="Helical" evidence="8">
    <location>
        <begin position="468"/>
        <end position="491"/>
    </location>
</feature>
<feature type="transmembrane region" description="Helical" evidence="8">
    <location>
        <begin position="261"/>
        <end position="281"/>
    </location>
</feature>
<feature type="transmembrane region" description="Helical" evidence="8">
    <location>
        <begin position="503"/>
        <end position="523"/>
    </location>
</feature>
<evidence type="ECO:0000259" key="9">
    <source>
        <dbReference type="Pfam" id="PF00361"/>
    </source>
</evidence>
<comment type="catalytic activity">
    <reaction evidence="7">
        <text>a ubiquinone + NADH + 5 H(+)(in) = a ubiquinol + NAD(+) + 4 H(+)(out)</text>
        <dbReference type="Rhea" id="RHEA:29091"/>
        <dbReference type="Rhea" id="RHEA-COMP:9565"/>
        <dbReference type="Rhea" id="RHEA-COMP:9566"/>
        <dbReference type="ChEBI" id="CHEBI:15378"/>
        <dbReference type="ChEBI" id="CHEBI:16389"/>
        <dbReference type="ChEBI" id="CHEBI:17976"/>
        <dbReference type="ChEBI" id="CHEBI:57540"/>
        <dbReference type="ChEBI" id="CHEBI:57945"/>
        <dbReference type="EC" id="7.1.1.2"/>
    </reaction>
</comment>
<dbReference type="RefSeq" id="YP_010565469.1">
    <property type="nucleotide sequence ID" value="NC_068631.1"/>
</dbReference>
<feature type="transmembrane region" description="Helical" evidence="8">
    <location>
        <begin position="108"/>
        <end position="128"/>
    </location>
</feature>
<feature type="domain" description="NADH:quinone oxidoreductase/Mrp antiporter transmembrane" evidence="9">
    <location>
        <begin position="102"/>
        <end position="375"/>
    </location>
</feature>
<evidence type="ECO:0000256" key="4">
    <source>
        <dbReference type="ARBA" id="ARBA00022989"/>
    </source>
</evidence>
<keyword evidence="10" id="KW-0496">Mitochondrion</keyword>
<dbReference type="AlphaFoldDB" id="A0A9E7V803"/>
<dbReference type="PANTHER" id="PTHR42829:SF2">
    <property type="entry name" value="NADH-UBIQUINONE OXIDOREDUCTASE CHAIN 5"/>
    <property type="match status" value="1"/>
</dbReference>
<feature type="transmembrane region" description="Helical" evidence="8">
    <location>
        <begin position="233"/>
        <end position="254"/>
    </location>
</feature>
<dbReference type="InterPro" id="IPR003945">
    <property type="entry name" value="NU5C-like"/>
</dbReference>
<keyword evidence="5 8" id="KW-0472">Membrane</keyword>
<dbReference type="GO" id="GO:0016020">
    <property type="term" value="C:membrane"/>
    <property type="evidence" value="ECO:0007669"/>
    <property type="project" value="UniProtKB-SubCell"/>
</dbReference>
<name>A0A9E7V803_9PLAT</name>
<organism evidence="10">
    <name type="scientific">Parakontikia atrata</name>
    <dbReference type="NCBI Taxonomy" id="2903269"/>
    <lineage>
        <taxon>Eukaryota</taxon>
        <taxon>Metazoa</taxon>
        <taxon>Spiralia</taxon>
        <taxon>Lophotrochozoa</taxon>
        <taxon>Platyhelminthes</taxon>
        <taxon>Rhabditophora</taxon>
        <taxon>Seriata</taxon>
        <taxon>Tricladida</taxon>
        <taxon>Continenticola</taxon>
        <taxon>Geoplanoidea</taxon>
        <taxon>Geoplanidae</taxon>
        <taxon>Caenoplaninae</taxon>
        <taxon>Parakontikia</taxon>
    </lineage>
</organism>
<feature type="transmembrane region" description="Helical" evidence="8">
    <location>
        <begin position="328"/>
        <end position="351"/>
    </location>
</feature>
<feature type="transmembrane region" description="Helical" evidence="8">
    <location>
        <begin position="530"/>
        <end position="549"/>
    </location>
</feature>
<dbReference type="InterPro" id="IPR001750">
    <property type="entry name" value="ND/Mrp_TM"/>
</dbReference>